<proteinExistence type="predicted"/>
<feature type="domain" description="RAP" evidence="2">
    <location>
        <begin position="911"/>
        <end position="971"/>
    </location>
</feature>
<evidence type="ECO:0000313" key="4">
    <source>
        <dbReference type="Proteomes" id="UP001283361"/>
    </source>
</evidence>
<feature type="compositionally biased region" description="Polar residues" evidence="1">
    <location>
        <begin position="133"/>
        <end position="142"/>
    </location>
</feature>
<name>A0AAE1AY68_9GAST</name>
<dbReference type="EMBL" id="JAWDGP010000898">
    <property type="protein sequence ID" value="KAK3796268.1"/>
    <property type="molecule type" value="Genomic_DNA"/>
</dbReference>
<dbReference type="SMART" id="SM00952">
    <property type="entry name" value="RAP"/>
    <property type="match status" value="1"/>
</dbReference>
<protein>
    <recommendedName>
        <fullName evidence="2">RAP domain-containing protein</fullName>
    </recommendedName>
</protein>
<evidence type="ECO:0000256" key="1">
    <source>
        <dbReference type="SAM" id="MobiDB-lite"/>
    </source>
</evidence>
<comment type="caution">
    <text evidence="3">The sequence shown here is derived from an EMBL/GenBank/DDBJ whole genome shotgun (WGS) entry which is preliminary data.</text>
</comment>
<sequence>MSRIGIHQIPYHRMLRCPLGAWAYKPIPLSLANFVINDNISLYQTEIHAKAKVKTCFYSCWPHSSCHIKSHHNGNCLQALISRSNDCLHLQPNRSIYWLPSSRHCSTTAKSSSNGHSSAHKRQPHEEKEKLLSASTPHGSASVLQPSINVEKCETPEILLDFINTQINQNSLFDHQISAVADQYKKLVFASLSFSYLSENFNFRMKQLEFTSSILEKVRRLTSGPKWEHFMFFIISRLNTLPKGDQAALLNCLSSLFVSRDSEICNILLDNCLTNIDVLTLREIVLVTDVCCKFQDNFEIKGPLLDVIHTVLSHSPVDEIDLFNLCWALVNVSPILGEETLKLLSKIVKRRIELDSSSVTPGILIMTYQLLNTHGLLYLHDLGLSSLNGMMKEEMCLNDLPVMGLSLATSSEHPWPLSHLLEKVTESCKANLECCQSRNLKHVTFNKLSYCLQSINTELLYKVIAEVDVFLLVQMIGHHMAADLTNKDTIFAYYNRLLELLPNLTKILEEEESSQEMMLKFLRLVSGVGIQLHNSLKEEVYTAIGFDVGKASFEAPAAVVEIRYQSAMDTLSSNILLSFSYLSRLSQLTPKLEMGSMLMLSQGLDEIFDKPQLSIQVKKQIQKLRMGIRKLFLERLAQAVDLPTSLISVKCSQYSFPQRSTLQIGLFEDLLSSLPRFVCTRERYTRNCLGALAVLNWTSSTYTLYQEELLEELTTFVITECPHSLTPAVQVLKALASAGYLPKDFEQFSAWLWSLISYILRVEIIDKSLQVQMAHDMSVLGLFHDEMLVNIFSLPFIADLHMELKDKPEIDVKSIHQCLGLLSRSVSIECPYMAVPCLHQPNVHTQRMSRKDSLYIQNMVASIRRSCSSDQGVIAPSQSPYLHHIDAELAMPMSDVNEKNQLGLAVQKLAFLYAREGDFCVGSKQHLRGFSQAVIRQLQILGYIVIELSHFELSSMEIQNEQALDNLVKEKINSAFGYQVFITQEEENT</sequence>
<dbReference type="Proteomes" id="UP001283361">
    <property type="component" value="Unassembled WGS sequence"/>
</dbReference>
<gene>
    <name evidence="3" type="ORF">RRG08_041584</name>
</gene>
<accession>A0AAE1AY68</accession>
<feature type="compositionally biased region" description="Polar residues" evidence="1">
    <location>
        <begin position="108"/>
        <end position="117"/>
    </location>
</feature>
<organism evidence="3 4">
    <name type="scientific">Elysia crispata</name>
    <name type="common">lettuce slug</name>
    <dbReference type="NCBI Taxonomy" id="231223"/>
    <lineage>
        <taxon>Eukaryota</taxon>
        <taxon>Metazoa</taxon>
        <taxon>Spiralia</taxon>
        <taxon>Lophotrochozoa</taxon>
        <taxon>Mollusca</taxon>
        <taxon>Gastropoda</taxon>
        <taxon>Heterobranchia</taxon>
        <taxon>Euthyneura</taxon>
        <taxon>Panpulmonata</taxon>
        <taxon>Sacoglossa</taxon>
        <taxon>Placobranchoidea</taxon>
        <taxon>Plakobranchidae</taxon>
        <taxon>Elysia</taxon>
    </lineage>
</organism>
<dbReference type="InterPro" id="IPR013584">
    <property type="entry name" value="RAP"/>
</dbReference>
<evidence type="ECO:0000313" key="3">
    <source>
        <dbReference type="EMBL" id="KAK3796268.1"/>
    </source>
</evidence>
<dbReference type="AlphaFoldDB" id="A0AAE1AY68"/>
<evidence type="ECO:0000259" key="2">
    <source>
        <dbReference type="SMART" id="SM00952"/>
    </source>
</evidence>
<feature type="region of interest" description="Disordered" evidence="1">
    <location>
        <begin position="108"/>
        <end position="142"/>
    </location>
</feature>
<reference evidence="3" key="1">
    <citation type="journal article" date="2023" name="G3 (Bethesda)">
        <title>A reference genome for the long-term kleptoplast-retaining sea slug Elysia crispata morphotype clarki.</title>
        <authorList>
            <person name="Eastman K.E."/>
            <person name="Pendleton A.L."/>
            <person name="Shaikh M.A."/>
            <person name="Suttiyut T."/>
            <person name="Ogas R."/>
            <person name="Tomko P."/>
            <person name="Gavelis G."/>
            <person name="Widhalm J.R."/>
            <person name="Wisecaver J.H."/>
        </authorList>
    </citation>
    <scope>NUCLEOTIDE SEQUENCE</scope>
    <source>
        <strain evidence="3">ECLA1</strain>
    </source>
</reference>
<keyword evidence="4" id="KW-1185">Reference proteome</keyword>